<keyword evidence="14 18" id="KW-0830">Ubiquinone</keyword>
<dbReference type="AlphaFoldDB" id="A0A3G3FXB8"/>
<feature type="domain" description="NADH:quinone oxidoreductase/Mrp antiporter transmembrane" evidence="19">
    <location>
        <begin position="24"/>
        <end position="285"/>
    </location>
</feature>
<geneLocation type="mitochondrion" evidence="20"/>
<dbReference type="EC" id="7.1.1.2" evidence="4 18"/>
<feature type="transmembrane region" description="Helical" evidence="18">
    <location>
        <begin position="272"/>
        <end position="295"/>
    </location>
</feature>
<name>A0A3G3FXB8_9COLE</name>
<proteinExistence type="inferred from homology"/>
<evidence type="ECO:0000256" key="16">
    <source>
        <dbReference type="ARBA" id="ARBA00023136"/>
    </source>
</evidence>
<evidence type="ECO:0000256" key="12">
    <source>
        <dbReference type="ARBA" id="ARBA00022989"/>
    </source>
</evidence>
<dbReference type="GO" id="GO:0008137">
    <property type="term" value="F:NADH dehydrogenase (ubiquinone) activity"/>
    <property type="evidence" value="ECO:0007669"/>
    <property type="project" value="UniProtKB-EC"/>
</dbReference>
<dbReference type="InterPro" id="IPR003917">
    <property type="entry name" value="NADH_UbQ_OxRdtase_chain2"/>
</dbReference>
<evidence type="ECO:0000256" key="11">
    <source>
        <dbReference type="ARBA" id="ARBA00022982"/>
    </source>
</evidence>
<sequence>MKYLYKLLFSTMLLLSTLLTISTNSWVTMWIGLEINLLSFIPLMKEKMNMRASEASMKYFITQAMASIILLTALLNNCVIESFSSNLIINTPTLMITLSALITKTGAAPFHFWFPEVIEGMSWTNALILLTWQKLAPLSMILYLKNTNWLMISIVSSIIVGSIIGLNQTSLRKILAYSSINHLGWILSASMFSKSIWIIYFIFYCLTSIFLILQFKIFNMNHLNQFFMVPMSKTSSKMMFTMNFFTLGGIPPFIGFLPKWLTIQVLMENKLIILSIFLILVSLITLFYYIRIMLIPLTMSPTFSSMQSFEMKPKKMMSTLNLIFMFSLILNPNVINWA</sequence>
<evidence type="ECO:0000313" key="20">
    <source>
        <dbReference type="EMBL" id="AYQ19073.1"/>
    </source>
</evidence>
<dbReference type="PRINTS" id="PR01436">
    <property type="entry name" value="NADHDHGNASE2"/>
</dbReference>
<dbReference type="GO" id="GO:0006120">
    <property type="term" value="P:mitochondrial electron transport, NADH to ubiquinone"/>
    <property type="evidence" value="ECO:0007669"/>
    <property type="project" value="InterPro"/>
</dbReference>
<keyword evidence="7 18" id="KW-0679">Respiratory chain</keyword>
<evidence type="ECO:0000259" key="19">
    <source>
        <dbReference type="Pfam" id="PF00361"/>
    </source>
</evidence>
<comment type="function">
    <text evidence="1">Core subunit of the mitochondrial membrane respiratory chain NADH dehydrogenase (Complex I) that is believed to belong to the minimal assembly required for catalysis. Complex I functions in the transfer of electrons from NADH to the respiratory chain. The immediate electron acceptor for the enzyme is believed to be ubiquinone.</text>
</comment>
<dbReference type="PANTHER" id="PTHR46552:SF1">
    <property type="entry name" value="NADH-UBIQUINONE OXIDOREDUCTASE CHAIN 2"/>
    <property type="match status" value="1"/>
</dbReference>
<keyword evidence="9 18" id="KW-0999">Mitochondrion inner membrane</keyword>
<comment type="subcellular location">
    <subcellularLocation>
        <location evidence="2 18">Mitochondrion inner membrane</location>
        <topology evidence="2 18">Multi-pass membrane protein</topology>
    </subcellularLocation>
</comment>
<evidence type="ECO:0000256" key="2">
    <source>
        <dbReference type="ARBA" id="ARBA00004448"/>
    </source>
</evidence>
<comment type="similarity">
    <text evidence="3 18">Belongs to the complex I subunit 2 family.</text>
</comment>
<dbReference type="PANTHER" id="PTHR46552">
    <property type="entry name" value="NADH-UBIQUINONE OXIDOREDUCTASE CHAIN 2"/>
    <property type="match status" value="1"/>
</dbReference>
<protein>
    <recommendedName>
        <fullName evidence="5 18">NADH-ubiquinone oxidoreductase chain 2</fullName>
        <ecNumber evidence="4 18">7.1.1.2</ecNumber>
    </recommendedName>
</protein>
<keyword evidence="13 18" id="KW-0520">NAD</keyword>
<evidence type="ECO:0000256" key="3">
    <source>
        <dbReference type="ARBA" id="ARBA00007012"/>
    </source>
</evidence>
<evidence type="ECO:0000256" key="7">
    <source>
        <dbReference type="ARBA" id="ARBA00022660"/>
    </source>
</evidence>
<keyword evidence="12 18" id="KW-1133">Transmembrane helix</keyword>
<organism evidence="20">
    <name type="scientific">Agrilinae sp. 5 ACP-2013</name>
    <dbReference type="NCBI Taxonomy" id="1434408"/>
    <lineage>
        <taxon>Eukaryota</taxon>
        <taxon>Metazoa</taxon>
        <taxon>Ecdysozoa</taxon>
        <taxon>Arthropoda</taxon>
        <taxon>Hexapoda</taxon>
        <taxon>Insecta</taxon>
        <taxon>Pterygota</taxon>
        <taxon>Neoptera</taxon>
        <taxon>Endopterygota</taxon>
        <taxon>Coleoptera</taxon>
        <taxon>Polyphaga</taxon>
        <taxon>Elateriformia</taxon>
        <taxon>Buprestoidea</taxon>
        <taxon>Buprestidae</taxon>
        <taxon>Agrilinae</taxon>
    </lineage>
</organism>
<keyword evidence="6" id="KW-0813">Transport</keyword>
<evidence type="ECO:0000256" key="9">
    <source>
        <dbReference type="ARBA" id="ARBA00022792"/>
    </source>
</evidence>
<reference evidence="20" key="1">
    <citation type="journal article" date="2015" name="Mol. Biol. Evol.">
        <title>Soup to Tree: The Phylogeny of Beetles Inferred by Mitochondrial Metagenomics of a Bornean Rainforest Sample.</title>
        <authorList>
            <person name="Crampton-Platt A."/>
            <person name="Timmermans M.J."/>
            <person name="Gimmel M.L."/>
            <person name="Kutty S.N."/>
            <person name="Cockerill T.D."/>
            <person name="Vun Khen C."/>
            <person name="Vogler A.P."/>
        </authorList>
    </citation>
    <scope>NUCLEOTIDE SEQUENCE</scope>
</reference>
<comment type="function">
    <text evidence="18">Core subunit of the mitochondrial membrane respiratory chain NADH dehydrogenase (Complex I) which catalyzes electron transfer from NADH through the respiratory chain, using ubiquinone as an electron acceptor. Essential for the catalytic activity and assembly of complex I.</text>
</comment>
<keyword evidence="15 18" id="KW-0496">Mitochondrion</keyword>
<evidence type="ECO:0000256" key="14">
    <source>
        <dbReference type="ARBA" id="ARBA00023075"/>
    </source>
</evidence>
<dbReference type="GO" id="GO:0005743">
    <property type="term" value="C:mitochondrial inner membrane"/>
    <property type="evidence" value="ECO:0007669"/>
    <property type="project" value="UniProtKB-SubCell"/>
</dbReference>
<evidence type="ECO:0000256" key="15">
    <source>
        <dbReference type="ARBA" id="ARBA00023128"/>
    </source>
</evidence>
<dbReference type="InterPro" id="IPR001750">
    <property type="entry name" value="ND/Mrp_TM"/>
</dbReference>
<evidence type="ECO:0000256" key="18">
    <source>
        <dbReference type="RuleBase" id="RU003403"/>
    </source>
</evidence>
<evidence type="ECO:0000256" key="10">
    <source>
        <dbReference type="ARBA" id="ARBA00022967"/>
    </source>
</evidence>
<feature type="transmembrane region" description="Helical" evidence="18">
    <location>
        <begin position="149"/>
        <end position="167"/>
    </location>
</feature>
<feature type="transmembrane region" description="Helical" evidence="18">
    <location>
        <begin position="239"/>
        <end position="260"/>
    </location>
</feature>
<gene>
    <name evidence="20" type="primary">nad2</name>
</gene>
<dbReference type="EMBL" id="MH836611">
    <property type="protein sequence ID" value="AYQ19073.1"/>
    <property type="molecule type" value="Genomic_DNA"/>
</dbReference>
<evidence type="ECO:0000256" key="8">
    <source>
        <dbReference type="ARBA" id="ARBA00022692"/>
    </source>
</evidence>
<keyword evidence="16 18" id="KW-0472">Membrane</keyword>
<feature type="transmembrane region" description="Helical" evidence="18">
    <location>
        <begin position="57"/>
        <end position="75"/>
    </location>
</feature>
<comment type="catalytic activity">
    <reaction evidence="17 18">
        <text>a ubiquinone + NADH + 5 H(+)(in) = a ubiquinol + NAD(+) + 4 H(+)(out)</text>
        <dbReference type="Rhea" id="RHEA:29091"/>
        <dbReference type="Rhea" id="RHEA-COMP:9565"/>
        <dbReference type="Rhea" id="RHEA-COMP:9566"/>
        <dbReference type="ChEBI" id="CHEBI:15378"/>
        <dbReference type="ChEBI" id="CHEBI:16389"/>
        <dbReference type="ChEBI" id="CHEBI:17976"/>
        <dbReference type="ChEBI" id="CHEBI:57540"/>
        <dbReference type="ChEBI" id="CHEBI:57945"/>
        <dbReference type="EC" id="7.1.1.2"/>
    </reaction>
</comment>
<evidence type="ECO:0000256" key="5">
    <source>
        <dbReference type="ARBA" id="ARBA00021008"/>
    </source>
</evidence>
<dbReference type="Pfam" id="PF00361">
    <property type="entry name" value="Proton_antipo_M"/>
    <property type="match status" value="1"/>
</dbReference>
<feature type="transmembrane region" description="Helical" evidence="18">
    <location>
        <begin position="198"/>
        <end position="218"/>
    </location>
</feature>
<evidence type="ECO:0000256" key="4">
    <source>
        <dbReference type="ARBA" id="ARBA00012944"/>
    </source>
</evidence>
<evidence type="ECO:0000256" key="6">
    <source>
        <dbReference type="ARBA" id="ARBA00022448"/>
    </source>
</evidence>
<feature type="transmembrane region" description="Helical" evidence="18">
    <location>
        <begin position="95"/>
        <end position="114"/>
    </location>
</feature>
<reference evidence="20" key="2">
    <citation type="submission" date="2018-09" db="EMBL/GenBank/DDBJ databases">
        <authorList>
            <person name="James G."/>
        </authorList>
    </citation>
    <scope>NUCLEOTIDE SEQUENCE</scope>
</reference>
<keyword evidence="11 18" id="KW-0249">Electron transport</keyword>
<keyword evidence="10 18" id="KW-1278">Translocase</keyword>
<dbReference type="InterPro" id="IPR050175">
    <property type="entry name" value="Complex_I_Subunit_2"/>
</dbReference>
<evidence type="ECO:0000256" key="17">
    <source>
        <dbReference type="ARBA" id="ARBA00049551"/>
    </source>
</evidence>
<evidence type="ECO:0000256" key="1">
    <source>
        <dbReference type="ARBA" id="ARBA00003257"/>
    </source>
</evidence>
<keyword evidence="8 18" id="KW-0812">Transmembrane</keyword>
<accession>A0A3G3FXB8</accession>
<feature type="transmembrane region" description="Helical" evidence="18">
    <location>
        <begin position="316"/>
        <end position="335"/>
    </location>
</feature>
<evidence type="ECO:0000256" key="13">
    <source>
        <dbReference type="ARBA" id="ARBA00023027"/>
    </source>
</evidence>